<name>A0ABT0DX90_9SPHN</name>
<evidence type="ECO:0000313" key="1">
    <source>
        <dbReference type="EMBL" id="MCK0531582.1"/>
    </source>
</evidence>
<dbReference type="RefSeq" id="WP_247231161.1">
    <property type="nucleotide sequence ID" value="NZ_JALKHS010000006.1"/>
</dbReference>
<dbReference type="EMBL" id="JALKHS010000006">
    <property type="protein sequence ID" value="MCK0531582.1"/>
    <property type="molecule type" value="Genomic_DNA"/>
</dbReference>
<organism evidence="1 2">
    <name type="scientific">Sphingobium agri</name>
    <dbReference type="NCBI Taxonomy" id="2933566"/>
    <lineage>
        <taxon>Bacteria</taxon>
        <taxon>Pseudomonadati</taxon>
        <taxon>Pseudomonadota</taxon>
        <taxon>Alphaproteobacteria</taxon>
        <taxon>Sphingomonadales</taxon>
        <taxon>Sphingomonadaceae</taxon>
        <taxon>Sphingobium</taxon>
    </lineage>
</organism>
<accession>A0ABT0DX90</accession>
<keyword evidence="2" id="KW-1185">Reference proteome</keyword>
<sequence length="84" mass="9167">MGEGEEIDEREPVDYNPGLPLYAVDQSKGPLNGDLVERHAALSEQLADLRRSGCYDLARQTKKSLERLEAATPGLIAQRMAANG</sequence>
<protein>
    <submittedName>
        <fullName evidence="1">Uncharacterized protein</fullName>
    </submittedName>
</protein>
<proteinExistence type="predicted"/>
<reference evidence="1 2" key="1">
    <citation type="submission" date="2022-04" db="EMBL/GenBank/DDBJ databases">
        <authorList>
            <person name="Huq M.A."/>
        </authorList>
    </citation>
    <scope>NUCLEOTIDE SEQUENCE [LARGE SCALE GENOMIC DNA]</scope>
    <source>
        <strain evidence="1 2">MAH-33</strain>
    </source>
</reference>
<dbReference type="Proteomes" id="UP001203512">
    <property type="component" value="Unassembled WGS sequence"/>
</dbReference>
<evidence type="ECO:0000313" key="2">
    <source>
        <dbReference type="Proteomes" id="UP001203512"/>
    </source>
</evidence>
<gene>
    <name evidence="1" type="ORF">MU848_08330</name>
</gene>
<comment type="caution">
    <text evidence="1">The sequence shown here is derived from an EMBL/GenBank/DDBJ whole genome shotgun (WGS) entry which is preliminary data.</text>
</comment>